<dbReference type="PANTHER" id="PTHR42862:SF1">
    <property type="entry name" value="DELTA-1-PYRROLINE-5-CARBOXYLATE DEHYDROGENASE 2, ISOFORM A-RELATED"/>
    <property type="match status" value="1"/>
</dbReference>
<dbReference type="GO" id="GO:0010133">
    <property type="term" value="P:L-proline catabolic process to L-glutamate"/>
    <property type="evidence" value="ECO:0007669"/>
    <property type="project" value="TreeGrafter"/>
</dbReference>
<feature type="domain" description="Proline dehydrogenase" evidence="4">
    <location>
        <begin position="63"/>
        <end position="251"/>
    </location>
</feature>
<evidence type="ECO:0000259" key="4">
    <source>
        <dbReference type="Pfam" id="PF01619"/>
    </source>
</evidence>
<dbReference type="InterPro" id="IPR002872">
    <property type="entry name" value="Proline_DH_dom"/>
</dbReference>
<dbReference type="SUPFAM" id="SSF53720">
    <property type="entry name" value="ALDH-like"/>
    <property type="match status" value="1"/>
</dbReference>
<gene>
    <name evidence="5" type="ORF">H1S06_06650</name>
</gene>
<dbReference type="InterPro" id="IPR016162">
    <property type="entry name" value="Ald_DH_N"/>
</dbReference>
<keyword evidence="2" id="KW-0520">NAD</keyword>
<dbReference type="InterPro" id="IPR015590">
    <property type="entry name" value="Aldehyde_DH_dom"/>
</dbReference>
<sequence length="785" mass="87001">MLPLSIYFSDEYRLLSRQQLAKSLGQSFALPGQSLTDSWQALKPYLPPLQGHHETEPDELALIDLAQTQPLTAEAANQCFNRYLKHLEQPGPSILLINPADLHPRYEALKRKLIREGVCNRLHALALSARENRHHLILRVPGEETLELTLEILAACLARPDLDNWGHLGICLHTSSKRILPTLGWLEHLGRSLNTRIPIKLISGMPEPEEILNAQQAGYIRYPVLTDPEQCRISHELCQYFLQSPNNQSLHASLLSHHPTPERFEPPPAPSDIFLPIRSNVVGTPAGQTLTDTALTDALAQRSRQAFDAKPLINGASLSNETTRERLNPAQVEQTLGQLHPATEEQVRQAIEAAQDNQQSWNLAGIKQRTGIIQAWAERLQQEQHALIATSIHETGLSVRDAQADLRTAINLCYYYCNQAHTKLTPRTLHGYQNEDNRLELHGRGIYLCLTDHNEPFATAIGQLAALLVSGNTVLLHPDSSCVASLSQAFGLLLEAGLPSGVLAVLPGDARVSQWLLEDYRISGAACFLAPGRTAEVNALLGSRRGAPIIPLLSHSSMPGTQIIARRLSPPEIRALLHSAFGNAGQQRTTLGTLYIEASIADEIEQQLASAMQQLLLGDPTQLETDIGPLSRRDQMELCFEHIERFRLRERVIAQLELGEQHNHGYYVPPTLLRLYTLDELSAPISGPVLHLIRFEREHLPRVLVEINRYCPGQASGLYSHNAALIEEVERDLQASRLLLNCPLSDTSASIHPAGSSGFSGTGPLYGGPNYLMAFVRERATTRRR</sequence>
<dbReference type="SUPFAM" id="SSF51730">
    <property type="entry name" value="FAD-linked oxidoreductase"/>
    <property type="match status" value="1"/>
</dbReference>
<dbReference type="InterPro" id="IPR016161">
    <property type="entry name" value="Ald_DH/histidinol_DH"/>
</dbReference>
<dbReference type="Proteomes" id="UP000538931">
    <property type="component" value="Unassembled WGS sequence"/>
</dbReference>
<dbReference type="Pfam" id="PF00171">
    <property type="entry name" value="Aldedh"/>
    <property type="match status" value="1"/>
</dbReference>
<dbReference type="InterPro" id="IPR016163">
    <property type="entry name" value="Ald_DH_C"/>
</dbReference>
<dbReference type="Pfam" id="PF01619">
    <property type="entry name" value="Pro_dh"/>
    <property type="match status" value="1"/>
</dbReference>
<reference evidence="5 6" key="1">
    <citation type="submission" date="2020-07" db="EMBL/GenBank/DDBJ databases">
        <title>Bacterium isolated from marien macroalgae.</title>
        <authorList>
            <person name="Zhu K."/>
            <person name="Lu D."/>
            <person name="Du Z."/>
        </authorList>
    </citation>
    <scope>NUCLEOTIDE SEQUENCE [LARGE SCALE GENOMIC DNA]</scope>
    <source>
        <strain evidence="5 6">3-1745</strain>
    </source>
</reference>
<dbReference type="InterPro" id="IPR050485">
    <property type="entry name" value="Proline_metab_enzyme"/>
</dbReference>
<keyword evidence="6" id="KW-1185">Reference proteome</keyword>
<dbReference type="GO" id="GO:0004657">
    <property type="term" value="F:proline dehydrogenase activity"/>
    <property type="evidence" value="ECO:0007669"/>
    <property type="project" value="UniProtKB-ARBA"/>
</dbReference>
<protein>
    <submittedName>
        <fullName evidence="5">Proline dehydrogenase family protein</fullName>
    </submittedName>
</protein>
<evidence type="ECO:0000256" key="1">
    <source>
        <dbReference type="ARBA" id="ARBA00023002"/>
    </source>
</evidence>
<evidence type="ECO:0000313" key="5">
    <source>
        <dbReference type="EMBL" id="MBA4502043.1"/>
    </source>
</evidence>
<feature type="domain" description="Aldehyde dehydrogenase" evidence="3">
    <location>
        <begin position="322"/>
        <end position="777"/>
    </location>
</feature>
<dbReference type="Gene3D" id="3.40.605.10">
    <property type="entry name" value="Aldehyde Dehydrogenase, Chain A, domain 1"/>
    <property type="match status" value="1"/>
</dbReference>
<name>A0A7W1WXM8_9GAMM</name>
<dbReference type="EMBL" id="JACEMT010000041">
    <property type="protein sequence ID" value="MBA4502043.1"/>
    <property type="molecule type" value="Genomic_DNA"/>
</dbReference>
<accession>A0A7W1WXM8</accession>
<evidence type="ECO:0000313" key="6">
    <source>
        <dbReference type="Proteomes" id="UP000538931"/>
    </source>
</evidence>
<dbReference type="InterPro" id="IPR029041">
    <property type="entry name" value="FAD-linked_oxidoreductase-like"/>
</dbReference>
<keyword evidence="1" id="KW-0560">Oxidoreductase</keyword>
<dbReference type="GO" id="GO:0009898">
    <property type="term" value="C:cytoplasmic side of plasma membrane"/>
    <property type="evidence" value="ECO:0007669"/>
    <property type="project" value="TreeGrafter"/>
</dbReference>
<dbReference type="Gene3D" id="3.40.309.10">
    <property type="entry name" value="Aldehyde Dehydrogenase, Chain A, domain 2"/>
    <property type="match status" value="1"/>
</dbReference>
<dbReference type="RefSeq" id="WP_181738460.1">
    <property type="nucleotide sequence ID" value="NZ_JACEMT010000041.1"/>
</dbReference>
<evidence type="ECO:0000259" key="3">
    <source>
        <dbReference type="Pfam" id="PF00171"/>
    </source>
</evidence>
<evidence type="ECO:0000256" key="2">
    <source>
        <dbReference type="ARBA" id="ARBA00023027"/>
    </source>
</evidence>
<dbReference type="AlphaFoldDB" id="A0A7W1WXM8"/>
<dbReference type="PANTHER" id="PTHR42862">
    <property type="entry name" value="DELTA-1-PYRROLINE-5-CARBOXYLATE DEHYDROGENASE 1, ISOFORM A-RELATED"/>
    <property type="match status" value="1"/>
</dbReference>
<proteinExistence type="predicted"/>
<dbReference type="GO" id="GO:0003842">
    <property type="term" value="F:L-glutamate gamma-semialdehyde dehydrogenase activity"/>
    <property type="evidence" value="ECO:0007669"/>
    <property type="project" value="TreeGrafter"/>
</dbReference>
<dbReference type="Gene3D" id="3.20.20.220">
    <property type="match status" value="1"/>
</dbReference>
<comment type="caution">
    <text evidence="5">The sequence shown here is derived from an EMBL/GenBank/DDBJ whole genome shotgun (WGS) entry which is preliminary data.</text>
</comment>
<organism evidence="5 6">
    <name type="scientific">Marinobacterium marinum</name>
    <dbReference type="NCBI Taxonomy" id="2756129"/>
    <lineage>
        <taxon>Bacteria</taxon>
        <taxon>Pseudomonadati</taxon>
        <taxon>Pseudomonadota</taxon>
        <taxon>Gammaproteobacteria</taxon>
        <taxon>Oceanospirillales</taxon>
        <taxon>Oceanospirillaceae</taxon>
        <taxon>Marinobacterium</taxon>
    </lineage>
</organism>